<dbReference type="SUPFAM" id="SSF48150">
    <property type="entry name" value="DNA-glycosylase"/>
    <property type="match status" value="1"/>
</dbReference>
<dbReference type="EMBL" id="WVUH01000208">
    <property type="protein sequence ID" value="MBO4208564.1"/>
    <property type="molecule type" value="Genomic_DNA"/>
</dbReference>
<evidence type="ECO:0000313" key="1">
    <source>
        <dbReference type="EMBL" id="MBO4208564.1"/>
    </source>
</evidence>
<evidence type="ECO:0008006" key="3">
    <source>
        <dbReference type="Google" id="ProtNLM"/>
    </source>
</evidence>
<protein>
    <recommendedName>
        <fullName evidence="3">Endonuclease III</fullName>
    </recommendedName>
</protein>
<keyword evidence="2" id="KW-1185">Reference proteome</keyword>
<reference evidence="1 2" key="1">
    <citation type="submission" date="2019-12" db="EMBL/GenBank/DDBJ databases">
        <title>Whole genome sequencing of endophytic Actinobacterium Micromonospora sp. MPMI6T.</title>
        <authorList>
            <person name="Evv R."/>
            <person name="Podile A.R."/>
        </authorList>
    </citation>
    <scope>NUCLEOTIDE SEQUENCE [LARGE SCALE GENOMIC DNA]</scope>
    <source>
        <strain evidence="1 2">MPMI6</strain>
    </source>
</reference>
<sequence>MTGSVRPSVEDRKRLIRRLVAGGRGFAEQYGIRVTNNPSSLFQVLCLSVLLRRPGDFQRAVGTTRAFAEAGWDSAARMAASLHADRVRVLRSCGWRGDVDALATTLGDLALVIAQRYRGDLRRLRAPARYAPDRERALLTALPGVDDQVADLFLRETQALWPEVAPVADRKALAAARRLGLGRSATELAELAGGRESEKLAWLVGALARVELENRYAEIDG</sequence>
<dbReference type="Proteomes" id="UP000823521">
    <property type="component" value="Unassembled WGS sequence"/>
</dbReference>
<gene>
    <name evidence="1" type="ORF">GSF22_21495</name>
</gene>
<dbReference type="RefSeq" id="WP_208815552.1">
    <property type="nucleotide sequence ID" value="NZ_WVUH01000208.1"/>
</dbReference>
<evidence type="ECO:0000313" key="2">
    <source>
        <dbReference type="Proteomes" id="UP000823521"/>
    </source>
</evidence>
<dbReference type="InterPro" id="IPR011257">
    <property type="entry name" value="DNA_glycosylase"/>
</dbReference>
<name>A0ABS3VW11_MICEH</name>
<accession>A0ABS3VW11</accession>
<organism evidence="1 2">
    <name type="scientific">Micromonospora echinofusca</name>
    <dbReference type="NCBI Taxonomy" id="47858"/>
    <lineage>
        <taxon>Bacteria</taxon>
        <taxon>Bacillati</taxon>
        <taxon>Actinomycetota</taxon>
        <taxon>Actinomycetes</taxon>
        <taxon>Micromonosporales</taxon>
        <taxon>Micromonosporaceae</taxon>
        <taxon>Micromonospora</taxon>
    </lineage>
</organism>
<proteinExistence type="predicted"/>
<comment type="caution">
    <text evidence="1">The sequence shown here is derived from an EMBL/GenBank/DDBJ whole genome shotgun (WGS) entry which is preliminary data.</text>
</comment>